<keyword evidence="1" id="KW-0812">Transmembrane</keyword>
<feature type="transmembrane region" description="Helical" evidence="1">
    <location>
        <begin position="41"/>
        <end position="62"/>
    </location>
</feature>
<proteinExistence type="predicted"/>
<feature type="transmembrane region" description="Helical" evidence="1">
    <location>
        <begin position="12"/>
        <end position="35"/>
    </location>
</feature>
<reference evidence="2 3" key="1">
    <citation type="submission" date="2018-11" db="EMBL/GenBank/DDBJ databases">
        <authorList>
            <person name="Na S.W."/>
            <person name="Baik M."/>
        </authorList>
    </citation>
    <scope>NUCLEOTIDE SEQUENCE [LARGE SCALE GENOMIC DNA]</scope>
    <source>
        <strain evidence="2 3">E39</strain>
    </source>
</reference>
<accession>A0A5P8E8G4</accession>
<dbReference type="OrthoDB" id="1072973at2"/>
<keyword evidence="1" id="KW-0472">Membrane</keyword>
<dbReference type="AlphaFoldDB" id="A0A5P8E8G4"/>
<dbReference type="Proteomes" id="UP000249375">
    <property type="component" value="Chromosome"/>
</dbReference>
<organism evidence="2 3">
    <name type="scientific">Pseudoprevotella muciniphila</name>
    <dbReference type="NCBI Taxonomy" id="2133944"/>
    <lineage>
        <taxon>Bacteria</taxon>
        <taxon>Pseudomonadati</taxon>
        <taxon>Bacteroidota</taxon>
        <taxon>Bacteroidia</taxon>
        <taxon>Bacteroidales</taxon>
        <taxon>Prevotellaceae</taxon>
        <taxon>Pseudoprevotella</taxon>
    </lineage>
</organism>
<dbReference type="EMBL" id="CP033459">
    <property type="protein sequence ID" value="QFQ13281.1"/>
    <property type="molecule type" value="Genomic_DNA"/>
</dbReference>
<evidence type="ECO:0000256" key="1">
    <source>
        <dbReference type="SAM" id="Phobius"/>
    </source>
</evidence>
<sequence>MTRERRISFQYYTAAAMLLVGVALAIAGFIVSPLGEISDSVLYFTAQCFIYAGSVFGVSVYVSDKFKNLQSKLGIKEKDESENSNEETEP</sequence>
<dbReference type="RefSeq" id="WP_111897512.1">
    <property type="nucleotide sequence ID" value="NZ_CP033459.1"/>
</dbReference>
<name>A0A5P8E8G4_9BACT</name>
<keyword evidence="3" id="KW-1185">Reference proteome</keyword>
<evidence type="ECO:0000313" key="2">
    <source>
        <dbReference type="EMBL" id="QFQ13281.1"/>
    </source>
</evidence>
<keyword evidence="1" id="KW-1133">Transmembrane helix</keyword>
<gene>
    <name evidence="2" type="ORF">C7Y71_009830</name>
</gene>
<protein>
    <submittedName>
        <fullName evidence="2">Uncharacterized protein</fullName>
    </submittedName>
</protein>
<dbReference type="KEGG" id="alq:C7Y71_009830"/>
<evidence type="ECO:0000313" key="3">
    <source>
        <dbReference type="Proteomes" id="UP000249375"/>
    </source>
</evidence>